<feature type="transmembrane region" description="Helical" evidence="1">
    <location>
        <begin position="102"/>
        <end position="124"/>
    </location>
</feature>
<reference evidence="3 4" key="1">
    <citation type="submission" date="2019-03" db="EMBL/GenBank/DDBJ databases">
        <authorList>
            <person name="Gaulin E."/>
            <person name="Dumas B."/>
        </authorList>
    </citation>
    <scope>NUCLEOTIDE SEQUENCE [LARGE SCALE GENOMIC DNA]</scope>
    <source>
        <strain evidence="3">CBS 568.67</strain>
    </source>
</reference>
<feature type="transmembrane region" description="Helical" evidence="1">
    <location>
        <begin position="223"/>
        <end position="242"/>
    </location>
</feature>
<evidence type="ECO:0000256" key="1">
    <source>
        <dbReference type="SAM" id="Phobius"/>
    </source>
</evidence>
<dbReference type="OrthoDB" id="70942at2759"/>
<accession>A0A485KT37</accession>
<reference evidence="2" key="2">
    <citation type="submission" date="2019-06" db="EMBL/GenBank/DDBJ databases">
        <title>Genomics analysis of Aphanomyces spp. identifies a new class of oomycete effector associated with host adaptation.</title>
        <authorList>
            <person name="Gaulin E."/>
        </authorList>
    </citation>
    <scope>NUCLEOTIDE SEQUENCE</scope>
    <source>
        <strain evidence="2">CBS 578.67</strain>
    </source>
</reference>
<proteinExistence type="predicted"/>
<evidence type="ECO:0000313" key="4">
    <source>
        <dbReference type="Proteomes" id="UP000332933"/>
    </source>
</evidence>
<feature type="transmembrane region" description="Helical" evidence="1">
    <location>
        <begin position="6"/>
        <end position="26"/>
    </location>
</feature>
<evidence type="ECO:0000313" key="2">
    <source>
        <dbReference type="EMBL" id="KAF0697893.1"/>
    </source>
</evidence>
<feature type="transmembrane region" description="Helical" evidence="1">
    <location>
        <begin position="38"/>
        <end position="55"/>
    </location>
</feature>
<gene>
    <name evidence="3" type="primary">Aste57867_11476</name>
    <name evidence="2" type="ORF">As57867_011433</name>
    <name evidence="3" type="ORF">ASTE57867_11476</name>
</gene>
<dbReference type="AlphaFoldDB" id="A0A485KT37"/>
<keyword evidence="1" id="KW-0812">Transmembrane</keyword>
<keyword evidence="4" id="KW-1185">Reference proteome</keyword>
<name>A0A485KT37_9STRA</name>
<keyword evidence="1" id="KW-1133">Transmembrane helix</keyword>
<organism evidence="3 4">
    <name type="scientific">Aphanomyces stellatus</name>
    <dbReference type="NCBI Taxonomy" id="120398"/>
    <lineage>
        <taxon>Eukaryota</taxon>
        <taxon>Sar</taxon>
        <taxon>Stramenopiles</taxon>
        <taxon>Oomycota</taxon>
        <taxon>Saprolegniomycetes</taxon>
        <taxon>Saprolegniales</taxon>
        <taxon>Verrucalvaceae</taxon>
        <taxon>Aphanomyces</taxon>
    </lineage>
</organism>
<dbReference type="Proteomes" id="UP000332933">
    <property type="component" value="Unassembled WGS sequence"/>
</dbReference>
<feature type="transmembrane region" description="Helical" evidence="1">
    <location>
        <begin position="61"/>
        <end position="81"/>
    </location>
</feature>
<dbReference type="EMBL" id="VJMH01005283">
    <property type="protein sequence ID" value="KAF0697893.1"/>
    <property type="molecule type" value="Genomic_DNA"/>
</dbReference>
<feature type="transmembrane region" description="Helical" evidence="1">
    <location>
        <begin position="144"/>
        <end position="162"/>
    </location>
</feature>
<sequence>MPVDGVWWASCGPYAIVFALGAYRLWLNWNRDRAAMALYVNVLVGCCWEIGGPLLDAVGPTAAAISAVGDMFFVAAFLLILHNWSRIAKQMETGVRSTSAPAAVIAFVGLNGIAYTTDAVLFGIELSKFSSLSSLLCDLHCASHGLLLLLSATAVGVFPYYANRMRLVLVKVGEDSPKRLRNIFSIAALAMLYFVATAIAQILDSLRLLHACTLVAPLSWPLVAIKGACVVLLLFVLPWRPAPSKHGYIRLRSHNAG</sequence>
<keyword evidence="1" id="KW-0472">Membrane</keyword>
<protein>
    <submittedName>
        <fullName evidence="3">Aste57867_11476 protein</fullName>
    </submittedName>
</protein>
<dbReference type="EMBL" id="CAADRA010005304">
    <property type="protein sequence ID" value="VFT88337.1"/>
    <property type="molecule type" value="Genomic_DNA"/>
</dbReference>
<feature type="transmembrane region" description="Helical" evidence="1">
    <location>
        <begin position="183"/>
        <end position="203"/>
    </location>
</feature>
<evidence type="ECO:0000313" key="3">
    <source>
        <dbReference type="EMBL" id="VFT88337.1"/>
    </source>
</evidence>